<dbReference type="PROSITE" id="PS51186">
    <property type="entry name" value="GNAT"/>
    <property type="match status" value="1"/>
</dbReference>
<dbReference type="EMBL" id="VIRB01000061">
    <property type="protein sequence ID" value="NDO68950.1"/>
    <property type="molecule type" value="Genomic_DNA"/>
</dbReference>
<dbReference type="InterPro" id="IPR051556">
    <property type="entry name" value="N-term/lysine_N-AcTrnsfr"/>
</dbReference>
<keyword evidence="2" id="KW-0012">Acyltransferase</keyword>
<evidence type="ECO:0000313" key="4">
    <source>
        <dbReference type="EMBL" id="NDO68950.1"/>
    </source>
</evidence>
<dbReference type="Proteomes" id="UP000474104">
    <property type="component" value="Unassembled WGS sequence"/>
</dbReference>
<dbReference type="AlphaFoldDB" id="A0A9X5H6E2"/>
<comment type="caution">
    <text evidence="4">The sequence shown here is derived from an EMBL/GenBank/DDBJ whole genome shotgun (WGS) entry which is preliminary data.</text>
</comment>
<keyword evidence="1" id="KW-0808">Transferase</keyword>
<dbReference type="SUPFAM" id="SSF55729">
    <property type="entry name" value="Acyl-CoA N-acyltransferases (Nat)"/>
    <property type="match status" value="1"/>
</dbReference>
<sequence>MLWMLAALRCWILTRKGNQKLQVIKLSSNNYALWRDQIEELFNSSVRINFPDAELDDSYGRDKCEEVTRFLEDGSAIAFAAIEGEKLVGWVWCHQIHRLDGFRIHIAEITVADKWHRQGVGGRLLERVEQYAAENGYSEIDLFVTASNQSAVKFYQKADYKPERYLMKKIIRNGENIDA</sequence>
<protein>
    <submittedName>
        <fullName evidence="4">GNAT family N-acetyltransferase</fullName>
    </submittedName>
</protein>
<proteinExistence type="predicted"/>
<dbReference type="Pfam" id="PF00583">
    <property type="entry name" value="Acetyltransf_1"/>
    <property type="match status" value="1"/>
</dbReference>
<evidence type="ECO:0000256" key="2">
    <source>
        <dbReference type="ARBA" id="ARBA00023315"/>
    </source>
</evidence>
<dbReference type="PANTHER" id="PTHR42919:SF8">
    <property type="entry name" value="N-ALPHA-ACETYLTRANSFERASE 50"/>
    <property type="match status" value="1"/>
</dbReference>
<evidence type="ECO:0000259" key="3">
    <source>
        <dbReference type="PROSITE" id="PS51186"/>
    </source>
</evidence>
<dbReference type="GO" id="GO:0016747">
    <property type="term" value="F:acyltransferase activity, transferring groups other than amino-acyl groups"/>
    <property type="evidence" value="ECO:0007669"/>
    <property type="project" value="InterPro"/>
</dbReference>
<accession>A0A9X5H6E2</accession>
<dbReference type="CDD" id="cd04301">
    <property type="entry name" value="NAT_SF"/>
    <property type="match status" value="1"/>
</dbReference>
<dbReference type="InterPro" id="IPR016181">
    <property type="entry name" value="Acyl_CoA_acyltransferase"/>
</dbReference>
<name>A0A9X5H6E2_9FIRM</name>
<gene>
    <name evidence="4" type="ORF">FMM80_09755</name>
</gene>
<feature type="domain" description="N-acetyltransferase" evidence="3">
    <location>
        <begin position="36"/>
        <end position="178"/>
    </location>
</feature>
<reference evidence="4 5" key="1">
    <citation type="submission" date="2019-07" db="EMBL/GenBank/DDBJ databases">
        <title>Draft genome sequences of 15 bacterial species constituting the stable defined intestinal microbiota of the GM15 gnotobiotic mouse model.</title>
        <authorList>
            <person name="Elie C."/>
            <person name="Mathieu A."/>
            <person name="Saliou A."/>
            <person name="Darnaud M."/>
            <person name="Leulier F."/>
            <person name="Tamellini A."/>
        </authorList>
    </citation>
    <scope>NUCLEOTIDE SEQUENCE [LARGE SCALE GENOMIC DNA]</scope>
    <source>
        <strain evidence="5">ASF 502</strain>
    </source>
</reference>
<evidence type="ECO:0000256" key="1">
    <source>
        <dbReference type="ARBA" id="ARBA00022679"/>
    </source>
</evidence>
<organism evidence="4 5">
    <name type="scientific">Schaedlerella arabinosiphila</name>
    <dbReference type="NCBI Taxonomy" id="2044587"/>
    <lineage>
        <taxon>Bacteria</taxon>
        <taxon>Bacillati</taxon>
        <taxon>Bacillota</taxon>
        <taxon>Clostridia</taxon>
        <taxon>Lachnospirales</taxon>
        <taxon>Lachnospiraceae</taxon>
        <taxon>Schaedlerella</taxon>
    </lineage>
</organism>
<dbReference type="PANTHER" id="PTHR42919">
    <property type="entry name" value="N-ALPHA-ACETYLTRANSFERASE"/>
    <property type="match status" value="1"/>
</dbReference>
<dbReference type="Gene3D" id="3.40.630.30">
    <property type="match status" value="1"/>
</dbReference>
<dbReference type="InterPro" id="IPR000182">
    <property type="entry name" value="GNAT_dom"/>
</dbReference>
<evidence type="ECO:0000313" key="5">
    <source>
        <dbReference type="Proteomes" id="UP000474104"/>
    </source>
</evidence>